<dbReference type="AlphaFoldDB" id="A0A437PBG0"/>
<feature type="transmembrane region" description="Helical" evidence="2">
    <location>
        <begin position="87"/>
        <end position="107"/>
    </location>
</feature>
<feature type="transmembrane region" description="Helical" evidence="2">
    <location>
        <begin position="139"/>
        <end position="158"/>
    </location>
</feature>
<accession>A0A437PBG0</accession>
<reference evidence="3 4" key="1">
    <citation type="submission" date="2019-01" db="EMBL/GenBank/DDBJ databases">
        <title>Genome sequences of Streptomyces and Rhizobium isolates collected from root and soil.</title>
        <authorList>
            <person name="Chhettri S."/>
            <person name="Sevigny J.L."/>
            <person name="Sen A."/>
            <person name="Ennis N."/>
            <person name="Tisa L."/>
        </authorList>
    </citation>
    <scope>NUCLEOTIDE SEQUENCE [LARGE SCALE GENOMIC DNA]</scope>
    <source>
        <strain evidence="3 4">San01</strain>
    </source>
</reference>
<name>A0A437PBG0_9ACTN</name>
<feature type="transmembrane region" description="Helical" evidence="2">
    <location>
        <begin position="63"/>
        <end position="81"/>
    </location>
</feature>
<sequence length="172" mass="17303">MPNDHPHQAPPTAPAPYGGPGRPGVPGPHIPGPYNAPGSYGTHPQYAPAPPLSMPSSVRAARTTTYVTVGLALLAAVAVGVTEGPRGAGAAFGGNVFGVALLVLACFYGKAGRWLRVTSLVLASVQIPLGLSGTLRGNIGGLVALVGAVVMVVLLSQASAGEWFRRPRTPGA</sequence>
<organism evidence="3 4">
    <name type="scientific">Streptomyces antnestii</name>
    <dbReference type="NCBI Taxonomy" id="2494256"/>
    <lineage>
        <taxon>Bacteria</taxon>
        <taxon>Bacillati</taxon>
        <taxon>Actinomycetota</taxon>
        <taxon>Actinomycetes</taxon>
        <taxon>Kitasatosporales</taxon>
        <taxon>Streptomycetaceae</taxon>
        <taxon>Streptomyces</taxon>
    </lineage>
</organism>
<dbReference type="RefSeq" id="WP_127831374.1">
    <property type="nucleotide sequence ID" value="NZ_RZYA01000017.1"/>
</dbReference>
<keyword evidence="4" id="KW-1185">Reference proteome</keyword>
<keyword evidence="2" id="KW-1133">Transmembrane helix</keyword>
<gene>
    <name evidence="3" type="ORF">EOT10_29330</name>
</gene>
<comment type="caution">
    <text evidence="3">The sequence shown here is derived from an EMBL/GenBank/DDBJ whole genome shotgun (WGS) entry which is preliminary data.</text>
</comment>
<evidence type="ECO:0000313" key="4">
    <source>
        <dbReference type="Proteomes" id="UP000283128"/>
    </source>
</evidence>
<dbReference type="EMBL" id="RZYA01000017">
    <property type="protein sequence ID" value="RVU19588.1"/>
    <property type="molecule type" value="Genomic_DNA"/>
</dbReference>
<evidence type="ECO:0000256" key="2">
    <source>
        <dbReference type="SAM" id="Phobius"/>
    </source>
</evidence>
<keyword evidence="2" id="KW-0812">Transmembrane</keyword>
<keyword evidence="2" id="KW-0472">Membrane</keyword>
<dbReference type="Proteomes" id="UP000283128">
    <property type="component" value="Unassembled WGS sequence"/>
</dbReference>
<proteinExistence type="predicted"/>
<evidence type="ECO:0000313" key="3">
    <source>
        <dbReference type="EMBL" id="RVU19588.1"/>
    </source>
</evidence>
<feature type="region of interest" description="Disordered" evidence="1">
    <location>
        <begin position="1"/>
        <end position="54"/>
    </location>
</feature>
<protein>
    <submittedName>
        <fullName evidence="3">Uncharacterized protein</fullName>
    </submittedName>
</protein>
<evidence type="ECO:0000256" key="1">
    <source>
        <dbReference type="SAM" id="MobiDB-lite"/>
    </source>
</evidence>
<dbReference type="OrthoDB" id="4570891at2"/>